<evidence type="ECO:0000256" key="1">
    <source>
        <dbReference type="ARBA" id="ARBA00001946"/>
    </source>
</evidence>
<sequence>MDDPRAAIDVRVHRILGWLRDVAGPTGVAADEIHARLVQASEGGKAFRGRLVIAAAEACGGASEADVVGVAAALELFQTAALIHDDVLDGSDMRRGRPATHRAFEASHRARGGLGEPAAYGTAGAILAGDIALVAALHAAAEVSYAADPRIEPLFAEMAVLVTAGQHLDMHEATVPLDAERLPEAVQTVMRSKTASYTAEMPLALGAALAGADDAVVAAVRDAGVPLGIAFQLRDDVLGVLGASDVTGKPVGDDLREGKRTLLIAHVLAHGTAAQRADVLAVLGDPQAGAPDIDAAIAALRASGAVDAVEQAIAAAAGHARAALHAALPDPTPVLALVDAAIDRAS</sequence>
<dbReference type="AlphaFoldDB" id="A0AB35MEG9"/>
<keyword evidence="3 6" id="KW-0808">Transferase</keyword>
<dbReference type="PROSITE" id="PS00444">
    <property type="entry name" value="POLYPRENYL_SYNTHASE_2"/>
    <property type="match status" value="1"/>
</dbReference>
<dbReference type="Pfam" id="PF00348">
    <property type="entry name" value="polyprenyl_synt"/>
    <property type="match status" value="1"/>
</dbReference>
<evidence type="ECO:0000256" key="4">
    <source>
        <dbReference type="ARBA" id="ARBA00022723"/>
    </source>
</evidence>
<dbReference type="SFLD" id="SFLDS00005">
    <property type="entry name" value="Isoprenoid_Synthase_Type_I"/>
    <property type="match status" value="1"/>
</dbReference>
<comment type="cofactor">
    <cofactor evidence="1">
        <name>Mg(2+)</name>
        <dbReference type="ChEBI" id="CHEBI:18420"/>
    </cofactor>
</comment>
<dbReference type="GO" id="GO:0008299">
    <property type="term" value="P:isoprenoid biosynthetic process"/>
    <property type="evidence" value="ECO:0007669"/>
    <property type="project" value="InterPro"/>
</dbReference>
<comment type="similarity">
    <text evidence="2 6">Belongs to the FPP/GGPP synthase family.</text>
</comment>
<dbReference type="InterPro" id="IPR000092">
    <property type="entry name" value="Polyprenyl_synt"/>
</dbReference>
<evidence type="ECO:0000256" key="5">
    <source>
        <dbReference type="ARBA" id="ARBA00022842"/>
    </source>
</evidence>
<dbReference type="EMBL" id="JAUHQB010000001">
    <property type="protein sequence ID" value="MDN4482146.1"/>
    <property type="molecule type" value="Genomic_DNA"/>
</dbReference>
<accession>A0AB35MEG9</accession>
<dbReference type="PANTHER" id="PTHR12001:SF85">
    <property type="entry name" value="SHORT CHAIN ISOPRENYL DIPHOSPHATE SYNTHASE"/>
    <property type="match status" value="1"/>
</dbReference>
<dbReference type="InterPro" id="IPR008949">
    <property type="entry name" value="Isoprenoid_synthase_dom_sf"/>
</dbReference>
<dbReference type="InterPro" id="IPR033749">
    <property type="entry name" value="Polyprenyl_synt_CS"/>
</dbReference>
<organism evidence="7 8">
    <name type="scientific">Demequina lignilytica</name>
    <dbReference type="NCBI Taxonomy" id="3051663"/>
    <lineage>
        <taxon>Bacteria</taxon>
        <taxon>Bacillati</taxon>
        <taxon>Actinomycetota</taxon>
        <taxon>Actinomycetes</taxon>
        <taxon>Micrococcales</taxon>
        <taxon>Demequinaceae</taxon>
        <taxon>Demequina</taxon>
    </lineage>
</organism>
<evidence type="ECO:0000256" key="2">
    <source>
        <dbReference type="ARBA" id="ARBA00006706"/>
    </source>
</evidence>
<dbReference type="Proteomes" id="UP001172756">
    <property type="component" value="Unassembled WGS sequence"/>
</dbReference>
<dbReference type="SUPFAM" id="SSF48576">
    <property type="entry name" value="Terpenoid synthases"/>
    <property type="match status" value="1"/>
</dbReference>
<evidence type="ECO:0000256" key="3">
    <source>
        <dbReference type="ARBA" id="ARBA00022679"/>
    </source>
</evidence>
<evidence type="ECO:0000256" key="6">
    <source>
        <dbReference type="RuleBase" id="RU004466"/>
    </source>
</evidence>
<dbReference type="Gene3D" id="1.10.600.10">
    <property type="entry name" value="Farnesyl Diphosphate Synthase"/>
    <property type="match status" value="1"/>
</dbReference>
<gene>
    <name evidence="7" type="ORF">QQ002_01175</name>
</gene>
<comment type="caution">
    <text evidence="7">The sequence shown here is derived from an EMBL/GenBank/DDBJ whole genome shotgun (WGS) entry which is preliminary data.</text>
</comment>
<evidence type="ECO:0000313" key="8">
    <source>
        <dbReference type="Proteomes" id="UP001172756"/>
    </source>
</evidence>
<dbReference type="PROSITE" id="PS00723">
    <property type="entry name" value="POLYPRENYL_SYNTHASE_1"/>
    <property type="match status" value="1"/>
</dbReference>
<reference evidence="7 8" key="1">
    <citation type="submission" date="2023-06" db="EMBL/GenBank/DDBJ databases">
        <title>SYSU T0a273.</title>
        <authorList>
            <person name="Gao L."/>
            <person name="Fang B.-Z."/>
            <person name="Li W.-J."/>
        </authorList>
    </citation>
    <scope>NUCLEOTIDE SEQUENCE [LARGE SCALE GENOMIC DNA]</scope>
    <source>
        <strain evidence="7 8">SYSU T0a273</strain>
    </source>
</reference>
<protein>
    <submittedName>
        <fullName evidence="7">Polyprenyl synthetase family protein</fullName>
    </submittedName>
</protein>
<dbReference type="RefSeq" id="WP_301159358.1">
    <property type="nucleotide sequence ID" value="NZ_JAUHQB010000001.1"/>
</dbReference>
<proteinExistence type="inferred from homology"/>
<dbReference type="GO" id="GO:0046872">
    <property type="term" value="F:metal ion binding"/>
    <property type="evidence" value="ECO:0007669"/>
    <property type="project" value="UniProtKB-KW"/>
</dbReference>
<dbReference type="PANTHER" id="PTHR12001">
    <property type="entry name" value="GERANYLGERANYL PYROPHOSPHATE SYNTHASE"/>
    <property type="match status" value="1"/>
</dbReference>
<keyword evidence="4" id="KW-0479">Metal-binding</keyword>
<keyword evidence="5" id="KW-0460">Magnesium</keyword>
<name>A0AB35MEG9_9MICO</name>
<evidence type="ECO:0000313" key="7">
    <source>
        <dbReference type="EMBL" id="MDN4482146.1"/>
    </source>
</evidence>
<dbReference type="GO" id="GO:0004659">
    <property type="term" value="F:prenyltransferase activity"/>
    <property type="evidence" value="ECO:0007669"/>
    <property type="project" value="InterPro"/>
</dbReference>